<dbReference type="InterPro" id="IPR025965">
    <property type="entry name" value="FlgD/Vpr_Ig-like"/>
</dbReference>
<proteinExistence type="predicted"/>
<dbReference type="AlphaFoldDB" id="A0A538SGQ2"/>
<feature type="chain" id="PRO_5021797471" description="FlgD/Vpr Ig-like domain-containing protein" evidence="1">
    <location>
        <begin position="33"/>
        <end position="373"/>
    </location>
</feature>
<comment type="caution">
    <text evidence="3">The sequence shown here is derived from an EMBL/GenBank/DDBJ whole genome shotgun (WGS) entry which is preliminary data.</text>
</comment>
<evidence type="ECO:0000313" key="3">
    <source>
        <dbReference type="EMBL" id="TMQ50543.1"/>
    </source>
</evidence>
<name>A0A538SGQ2_UNCEI</name>
<gene>
    <name evidence="3" type="ORF">E6K73_07670</name>
</gene>
<dbReference type="Pfam" id="PF13860">
    <property type="entry name" value="FlgD_ig"/>
    <property type="match status" value="1"/>
</dbReference>
<evidence type="ECO:0000256" key="1">
    <source>
        <dbReference type="SAM" id="SignalP"/>
    </source>
</evidence>
<feature type="domain" description="FlgD/Vpr Ig-like" evidence="2">
    <location>
        <begin position="296"/>
        <end position="357"/>
    </location>
</feature>
<dbReference type="EMBL" id="VBOT01000097">
    <property type="protein sequence ID" value="TMQ50543.1"/>
    <property type="molecule type" value="Genomic_DNA"/>
</dbReference>
<evidence type="ECO:0000259" key="2">
    <source>
        <dbReference type="Pfam" id="PF13860"/>
    </source>
</evidence>
<accession>A0A538SGQ2</accession>
<reference evidence="3 4" key="1">
    <citation type="journal article" date="2019" name="Nat. Microbiol.">
        <title>Mediterranean grassland soil C-N compound turnover is dependent on rainfall and depth, and is mediated by genomically divergent microorganisms.</title>
        <authorList>
            <person name="Diamond S."/>
            <person name="Andeer P.F."/>
            <person name="Li Z."/>
            <person name="Crits-Christoph A."/>
            <person name="Burstein D."/>
            <person name="Anantharaman K."/>
            <person name="Lane K.R."/>
            <person name="Thomas B.C."/>
            <person name="Pan C."/>
            <person name="Northen T.R."/>
            <person name="Banfield J.F."/>
        </authorList>
    </citation>
    <scope>NUCLEOTIDE SEQUENCE [LARGE SCALE GENOMIC DNA]</scope>
    <source>
        <strain evidence="3">WS_3</strain>
    </source>
</reference>
<sequence length="373" mass="39251">MSSLRIDATRSSFARLLFAASFIILGAAPASAATIFAPGLTADDSESGSLDAAPVSGEWDSFGAGSTHSTFTNTSHTLRILSAPGDAVSLSRTTDFSPAPDAVLCTFNLALSGLGPGRVAPQVLRFGSSFSTSNADESDAHTYARLGIEPAGLQGEFRLRDLVAGRTSPTYAGTQAITWALNRSGRTLSYPGPGGAESIGNNRMDVWVGRTKVLDDIAVTNPRVSMTDLKWFWGSGSGTTSFGCFQVATLPALNDEKGMASQAAIAAEPSTDVAAAAPSGSLELYRPTPNPFARTMRFAYSIEDHAQPADIGMYDVAGRRIRTFAAGTQSVGRYEVSWDGRADDGVRAHAGVYFLRAAVGPTTRIVRVVYLMN</sequence>
<dbReference type="Proteomes" id="UP000320184">
    <property type="component" value="Unassembled WGS sequence"/>
</dbReference>
<organism evidence="3 4">
    <name type="scientific">Eiseniibacteriota bacterium</name>
    <dbReference type="NCBI Taxonomy" id="2212470"/>
    <lineage>
        <taxon>Bacteria</taxon>
        <taxon>Candidatus Eiseniibacteriota</taxon>
    </lineage>
</organism>
<evidence type="ECO:0000313" key="4">
    <source>
        <dbReference type="Proteomes" id="UP000320184"/>
    </source>
</evidence>
<keyword evidence="1" id="KW-0732">Signal</keyword>
<feature type="signal peptide" evidence="1">
    <location>
        <begin position="1"/>
        <end position="32"/>
    </location>
</feature>
<protein>
    <recommendedName>
        <fullName evidence="2">FlgD/Vpr Ig-like domain-containing protein</fullName>
    </recommendedName>
</protein>
<dbReference type="Gene3D" id="2.60.40.4070">
    <property type="match status" value="1"/>
</dbReference>